<proteinExistence type="inferred from homology"/>
<dbReference type="Proteomes" id="UP000281549">
    <property type="component" value="Unassembled WGS sequence"/>
</dbReference>
<dbReference type="Pfam" id="PF08118">
    <property type="entry name" value="MDM31_MDM32"/>
    <property type="match status" value="1"/>
</dbReference>
<dbReference type="HOGENOM" id="CLU_016236_2_1_1"/>
<accession>A0A075B218</accession>
<keyword evidence="8" id="KW-0472">Membrane</keyword>
<keyword evidence="3" id="KW-0812">Transmembrane</keyword>
<evidence type="ECO:0000256" key="5">
    <source>
        <dbReference type="ARBA" id="ARBA00022946"/>
    </source>
</evidence>
<dbReference type="AlphaFoldDB" id="A0A075B218"/>
<comment type="similarity">
    <text evidence="2">Belongs to the MDM31/MDM32 family.</text>
</comment>
<sequence length="510" mass="59186">MFGIFVGTVAYFTDINTFASVLVSAGNFLDYDLALRNLIADSLSKRCGCEVSIESSIVPRWGERKIQLSNIHIKKNPLKKEDGMSDNEYNKLNNFTKYNVFIETFEFSLSLSRLLTGESFIKSCTISGMRGEIGLDWEGWIPERLKPNQIDLDIKNVVLKDCKFTLLYDNFRPYNVYIISSNLPRLRPQWLMYDILNAESIVGMYENSLFSMYAPQFGLINNQTKESIEYKNIRHLKIDGIPIDHFTWNALPPFGWVREGSVDVSCVIQLPLSEREILSEESVNNIKQTIYSWHQKILNKDSVEDSENVILEWFLQSEISKGLKHYEDLFSKSMFAIKLNEYISKNEILLEKTRMMYDKSKEWLLTHNWFSDGSIDHEIPFTDPQRFEPKRDSIGFQFDFKFKNLKASVPMNNDVLNPFQNALLQPIIGYMNIHNVNLPVSCHFSMSIDNFNGGLTLYDTELIPTTADQLTLSMTAIMEREKEKMIQWKMANVANFFQQLFSPKKVQLMT</sequence>
<evidence type="ECO:0000256" key="4">
    <source>
        <dbReference type="ARBA" id="ARBA00022792"/>
    </source>
</evidence>
<reference evidence="13" key="2">
    <citation type="journal article" date="2018" name="Nat. Microbiol.">
        <title>Leveraging single-cell genomics to expand the fungal tree of life.</title>
        <authorList>
            <person name="Ahrendt S.R."/>
            <person name="Quandt C.A."/>
            <person name="Ciobanu D."/>
            <person name="Clum A."/>
            <person name="Salamov A."/>
            <person name="Andreopoulos B."/>
            <person name="Cheng J.F."/>
            <person name="Woyke T."/>
            <person name="Pelin A."/>
            <person name="Henrissat B."/>
            <person name="Reynolds N.K."/>
            <person name="Benny G.L."/>
            <person name="Smith M.E."/>
            <person name="James T.Y."/>
            <person name="Grigoriev I.V."/>
        </authorList>
    </citation>
    <scope>NUCLEOTIDE SEQUENCE [LARGE SCALE GENOMIC DNA]</scope>
    <source>
        <strain evidence="13">CSF55</strain>
    </source>
</reference>
<evidence type="ECO:0000313" key="13">
    <source>
        <dbReference type="Proteomes" id="UP000281549"/>
    </source>
</evidence>
<dbReference type="OrthoDB" id="17678at2759"/>
<keyword evidence="5" id="KW-0809">Transit peptide</keyword>
<evidence type="ECO:0000256" key="9">
    <source>
        <dbReference type="ARBA" id="ARBA00025191"/>
    </source>
</evidence>
<evidence type="ECO:0000256" key="7">
    <source>
        <dbReference type="ARBA" id="ARBA00023128"/>
    </source>
</evidence>
<dbReference type="InterPro" id="IPR012571">
    <property type="entry name" value="Mdm31/Mdm32"/>
</dbReference>
<dbReference type="OMA" id="AFFSWWL"/>
<evidence type="ECO:0000313" key="10">
    <source>
        <dbReference type="EMBL" id="EPZ35016.1"/>
    </source>
</evidence>
<gene>
    <name evidence="10" type="ORF">O9G_003202</name>
    <name evidence="11" type="ORF">ROZALSC1DRAFT_27525</name>
</gene>
<evidence type="ECO:0000256" key="1">
    <source>
        <dbReference type="ARBA" id="ARBA00004273"/>
    </source>
</evidence>
<protein>
    <submittedName>
        <fullName evidence="10">Mitochondrial distribution and morphology protein family 31/32 domain-containing protein</fullName>
    </submittedName>
</protein>
<name>A0A075B218_ROZAC</name>
<dbReference type="GO" id="GO:0000001">
    <property type="term" value="P:mitochondrion inheritance"/>
    <property type="evidence" value="ECO:0007669"/>
    <property type="project" value="InterPro"/>
</dbReference>
<evidence type="ECO:0000313" key="11">
    <source>
        <dbReference type="EMBL" id="RKP21026.1"/>
    </source>
</evidence>
<comment type="subcellular location">
    <subcellularLocation>
        <location evidence="1">Mitochondrion inner membrane</location>
    </subcellularLocation>
</comment>
<keyword evidence="7" id="KW-0496">Mitochondrion</keyword>
<evidence type="ECO:0000256" key="3">
    <source>
        <dbReference type="ARBA" id="ARBA00022692"/>
    </source>
</evidence>
<comment type="function">
    <text evidence="9">Involved in the organization of the mitochondrial membranes and the global structure of the mitochondria. Also required for mitochondrial distribution and mobility as well as for the maintenance of mitochondrial DNA nucleoids structures.</text>
</comment>
<reference evidence="10 12" key="1">
    <citation type="journal article" date="2013" name="Curr. Biol.">
        <title>Shared signatures of parasitism and phylogenomics unite Cryptomycota and microsporidia.</title>
        <authorList>
            <person name="James T.Y."/>
            <person name="Pelin A."/>
            <person name="Bonen L."/>
            <person name="Ahrendt S."/>
            <person name="Sain D."/>
            <person name="Corradi N."/>
            <person name="Stajich J.E."/>
        </authorList>
    </citation>
    <scope>NUCLEOTIDE SEQUENCE [LARGE SCALE GENOMIC DNA]</scope>
    <source>
        <strain evidence="10 12">CSF55</strain>
        <strain evidence="10 12">CSF55</strain>
    </source>
</reference>
<dbReference type="GO" id="GO:0005743">
    <property type="term" value="C:mitochondrial inner membrane"/>
    <property type="evidence" value="ECO:0007669"/>
    <property type="project" value="UniProtKB-SubCell"/>
</dbReference>
<evidence type="ECO:0000256" key="6">
    <source>
        <dbReference type="ARBA" id="ARBA00022989"/>
    </source>
</evidence>
<keyword evidence="12" id="KW-1185">Reference proteome</keyword>
<evidence type="ECO:0000256" key="8">
    <source>
        <dbReference type="ARBA" id="ARBA00023136"/>
    </source>
</evidence>
<dbReference type="Proteomes" id="UP000030755">
    <property type="component" value="Unassembled WGS sequence"/>
</dbReference>
<dbReference type="GO" id="GO:0007005">
    <property type="term" value="P:mitochondrion organization"/>
    <property type="evidence" value="ECO:0007669"/>
    <property type="project" value="InterPro"/>
</dbReference>
<evidence type="ECO:0000313" key="12">
    <source>
        <dbReference type="Proteomes" id="UP000030755"/>
    </source>
</evidence>
<evidence type="ECO:0000256" key="2">
    <source>
        <dbReference type="ARBA" id="ARBA00005687"/>
    </source>
</evidence>
<reference evidence="11" key="3">
    <citation type="submission" date="2018-08" db="EMBL/GenBank/DDBJ databases">
        <title>Leveraging single-cell genomics to expand the Fungal Tree of Life.</title>
        <authorList>
            <consortium name="DOE Joint Genome Institute"/>
            <person name="Ahrendt S.R."/>
            <person name="Quandt C.A."/>
            <person name="Ciobanu D."/>
            <person name="Clum A."/>
            <person name="Salamov A."/>
            <person name="Andreopoulos B."/>
            <person name="Cheng J.-F."/>
            <person name="Woyke T."/>
            <person name="Pelin A."/>
            <person name="Henrissat B."/>
            <person name="Reynolds N."/>
            <person name="Benny G.L."/>
            <person name="Smith M.E."/>
            <person name="James T.Y."/>
            <person name="Grigoriev I.V."/>
        </authorList>
    </citation>
    <scope>NUCLEOTIDE SEQUENCE</scope>
    <source>
        <strain evidence="11">CSF55</strain>
    </source>
</reference>
<organism evidence="10 12">
    <name type="scientific">Rozella allomycis (strain CSF55)</name>
    <dbReference type="NCBI Taxonomy" id="988480"/>
    <lineage>
        <taxon>Eukaryota</taxon>
        <taxon>Fungi</taxon>
        <taxon>Fungi incertae sedis</taxon>
        <taxon>Cryptomycota</taxon>
        <taxon>Cryptomycota incertae sedis</taxon>
        <taxon>Rozella</taxon>
    </lineage>
</organism>
<dbReference type="PANTHER" id="PTHR31068">
    <property type="entry name" value="MITOCHONDRIAL DISTRIBUTION AND MORPHOLOGY PROTEIN 31"/>
    <property type="match status" value="1"/>
</dbReference>
<keyword evidence="6" id="KW-1133">Transmembrane helix</keyword>
<dbReference type="EMBL" id="ML004996">
    <property type="protein sequence ID" value="RKP21026.1"/>
    <property type="molecule type" value="Genomic_DNA"/>
</dbReference>
<dbReference type="PANTHER" id="PTHR31068:SF0">
    <property type="entry name" value="MITOCHONDRIAL DISTRIBUTION AND MORPHOLOGY PROTEIN 31"/>
    <property type="match status" value="1"/>
</dbReference>
<dbReference type="EMBL" id="KE560897">
    <property type="protein sequence ID" value="EPZ35016.1"/>
    <property type="molecule type" value="Genomic_DNA"/>
</dbReference>
<keyword evidence="4" id="KW-0999">Mitochondrion inner membrane</keyword>